<protein>
    <submittedName>
        <fullName evidence="2">Uncharacterized protein</fullName>
    </submittedName>
</protein>
<sequence length="51" mass="5869">MRRVGLIEPEKMPEVNPDTDILGFRKKADPEKSEETKKRKPRGTTDEVSDI</sequence>
<proteinExistence type="predicted"/>
<feature type="region of interest" description="Disordered" evidence="1">
    <location>
        <begin position="1"/>
        <end position="51"/>
    </location>
</feature>
<accession>A0A8S5P025</accession>
<reference evidence="2" key="1">
    <citation type="journal article" date="2021" name="Proc. Natl. Acad. Sci. U.S.A.">
        <title>A Catalog of Tens of Thousands of Viruses from Human Metagenomes Reveals Hidden Associations with Chronic Diseases.</title>
        <authorList>
            <person name="Tisza M.J."/>
            <person name="Buck C.B."/>
        </authorList>
    </citation>
    <scope>NUCLEOTIDE SEQUENCE</scope>
    <source>
        <strain evidence="2">CtiMP24</strain>
    </source>
</reference>
<evidence type="ECO:0000256" key="1">
    <source>
        <dbReference type="SAM" id="MobiDB-lite"/>
    </source>
</evidence>
<feature type="compositionally biased region" description="Basic and acidic residues" evidence="1">
    <location>
        <begin position="26"/>
        <end position="37"/>
    </location>
</feature>
<evidence type="ECO:0000313" key="2">
    <source>
        <dbReference type="EMBL" id="DAE00021.1"/>
    </source>
</evidence>
<organism evidence="2">
    <name type="scientific">Siphoviridae sp. ctiMP24</name>
    <dbReference type="NCBI Taxonomy" id="2825621"/>
    <lineage>
        <taxon>Viruses</taxon>
        <taxon>Duplodnaviria</taxon>
        <taxon>Heunggongvirae</taxon>
        <taxon>Uroviricota</taxon>
        <taxon>Caudoviricetes</taxon>
    </lineage>
</organism>
<dbReference type="EMBL" id="BK015297">
    <property type="protein sequence ID" value="DAE00021.1"/>
    <property type="molecule type" value="Genomic_DNA"/>
</dbReference>
<name>A0A8S5P025_9CAUD</name>